<sequence>MSLRREVRFWTREARGKVKEGLRTKTSSSSEGGRGGRGRGRERGRGGVRGTRWVGGFVGDVAEAEFDDVWGLVWLSGEVANDAVWGGEAEVVGEECAPGNGGVEGMENLVELLLGEREKRGCHENTKHPPPHFERKRTRDNYNDGGCGCDIWDTNLPRKDATVVRRTRRLALSPSRKRRLTPST</sequence>
<dbReference type="EMBL" id="QJKJ01012443">
    <property type="protein sequence ID" value="RDX68655.1"/>
    <property type="molecule type" value="Genomic_DNA"/>
</dbReference>
<evidence type="ECO:0000313" key="3">
    <source>
        <dbReference type="Proteomes" id="UP000257109"/>
    </source>
</evidence>
<comment type="caution">
    <text evidence="2">The sequence shown here is derived from an EMBL/GenBank/DDBJ whole genome shotgun (WGS) entry which is preliminary data.</text>
</comment>
<proteinExistence type="predicted"/>
<name>A0A371ERG9_MUCPR</name>
<feature type="non-terminal residue" evidence="2">
    <location>
        <position position="1"/>
    </location>
</feature>
<dbReference type="AlphaFoldDB" id="A0A371ERG9"/>
<evidence type="ECO:0000256" key="1">
    <source>
        <dbReference type="SAM" id="MobiDB-lite"/>
    </source>
</evidence>
<keyword evidence="3" id="KW-1185">Reference proteome</keyword>
<feature type="region of interest" description="Disordered" evidence="1">
    <location>
        <begin position="18"/>
        <end position="47"/>
    </location>
</feature>
<reference evidence="2" key="1">
    <citation type="submission" date="2018-05" db="EMBL/GenBank/DDBJ databases">
        <title>Draft genome of Mucuna pruriens seed.</title>
        <authorList>
            <person name="Nnadi N.E."/>
            <person name="Vos R."/>
            <person name="Hasami M.H."/>
            <person name="Devisetty U.K."/>
            <person name="Aguiy J.C."/>
        </authorList>
    </citation>
    <scope>NUCLEOTIDE SEQUENCE [LARGE SCALE GENOMIC DNA]</scope>
    <source>
        <strain evidence="2">JCA_2017</strain>
    </source>
</reference>
<organism evidence="2 3">
    <name type="scientific">Mucuna pruriens</name>
    <name type="common">Velvet bean</name>
    <name type="synonym">Dolichos pruriens</name>
    <dbReference type="NCBI Taxonomy" id="157652"/>
    <lineage>
        <taxon>Eukaryota</taxon>
        <taxon>Viridiplantae</taxon>
        <taxon>Streptophyta</taxon>
        <taxon>Embryophyta</taxon>
        <taxon>Tracheophyta</taxon>
        <taxon>Spermatophyta</taxon>
        <taxon>Magnoliopsida</taxon>
        <taxon>eudicotyledons</taxon>
        <taxon>Gunneridae</taxon>
        <taxon>Pentapetalae</taxon>
        <taxon>rosids</taxon>
        <taxon>fabids</taxon>
        <taxon>Fabales</taxon>
        <taxon>Fabaceae</taxon>
        <taxon>Papilionoideae</taxon>
        <taxon>50 kb inversion clade</taxon>
        <taxon>NPAAA clade</taxon>
        <taxon>indigoferoid/millettioid clade</taxon>
        <taxon>Phaseoleae</taxon>
        <taxon>Mucuna</taxon>
    </lineage>
</organism>
<evidence type="ECO:0000313" key="2">
    <source>
        <dbReference type="EMBL" id="RDX68655.1"/>
    </source>
</evidence>
<dbReference type="Proteomes" id="UP000257109">
    <property type="component" value="Unassembled WGS sequence"/>
</dbReference>
<protein>
    <submittedName>
        <fullName evidence="2">Uncharacterized protein</fullName>
    </submittedName>
</protein>
<accession>A0A371ERG9</accession>
<gene>
    <name evidence="2" type="ORF">CR513_52330</name>
</gene>